<organism evidence="2 3">
    <name type="scientific">Streptomyces xanthophaeus</name>
    <dbReference type="NCBI Taxonomy" id="67385"/>
    <lineage>
        <taxon>Bacteria</taxon>
        <taxon>Bacillati</taxon>
        <taxon>Actinomycetota</taxon>
        <taxon>Actinomycetes</taxon>
        <taxon>Kitasatosporales</taxon>
        <taxon>Streptomycetaceae</taxon>
        <taxon>Streptomyces</taxon>
    </lineage>
</organism>
<dbReference type="InterPro" id="IPR036291">
    <property type="entry name" value="NAD(P)-bd_dom_sf"/>
</dbReference>
<evidence type="ECO:0000259" key="1">
    <source>
        <dbReference type="Pfam" id="PF01370"/>
    </source>
</evidence>
<feature type="domain" description="NAD-dependent epimerase/dehydratase" evidence="1">
    <location>
        <begin position="26"/>
        <end position="232"/>
    </location>
</feature>
<evidence type="ECO:0000313" key="2">
    <source>
        <dbReference type="EMBL" id="GHI86120.1"/>
    </source>
</evidence>
<dbReference type="InterPro" id="IPR050177">
    <property type="entry name" value="Lipid_A_modif_metabolic_enz"/>
</dbReference>
<dbReference type="InterPro" id="IPR001509">
    <property type="entry name" value="Epimerase_deHydtase"/>
</dbReference>
<dbReference type="PANTHER" id="PTHR43245">
    <property type="entry name" value="BIFUNCTIONAL POLYMYXIN RESISTANCE PROTEIN ARNA"/>
    <property type="match status" value="1"/>
</dbReference>
<proteinExistence type="predicted"/>
<reference evidence="2" key="1">
    <citation type="submission" date="2020-09" db="EMBL/GenBank/DDBJ databases">
        <title>Whole genome shotgun sequence of Streptomyces xanthophaeus NBRC 12829.</title>
        <authorList>
            <person name="Komaki H."/>
            <person name="Tamura T."/>
        </authorList>
    </citation>
    <scope>NUCLEOTIDE SEQUENCE</scope>
    <source>
        <strain evidence="2">NBRC 12829</strain>
    </source>
</reference>
<dbReference type="Gene3D" id="3.40.50.720">
    <property type="entry name" value="NAD(P)-binding Rossmann-like Domain"/>
    <property type="match status" value="1"/>
</dbReference>
<dbReference type="AlphaFoldDB" id="A0A919LCP3"/>
<dbReference type="EMBL" id="BNEE01000006">
    <property type="protein sequence ID" value="GHI86120.1"/>
    <property type="molecule type" value="Genomic_DNA"/>
</dbReference>
<comment type="caution">
    <text evidence="2">The sequence shown here is derived from an EMBL/GenBank/DDBJ whole genome shotgun (WGS) entry which is preliminary data.</text>
</comment>
<evidence type="ECO:0000313" key="3">
    <source>
        <dbReference type="Proteomes" id="UP000600026"/>
    </source>
</evidence>
<dbReference type="SUPFAM" id="SSF51735">
    <property type="entry name" value="NAD(P)-binding Rossmann-fold domains"/>
    <property type="match status" value="1"/>
</dbReference>
<name>A0A919LCP3_9ACTN</name>
<accession>A0A919LCP3</accession>
<keyword evidence="3" id="KW-1185">Reference proteome</keyword>
<sequence>MSVIAEGDHDFRRVRRPGRLRRMKLLMLGGTEFVGRTITEDALARGWEVTVFHRGHHAPPPGTSALHGDRTAPGGLDALAEGEWDLVVDTWSGAPTAVRDSARLLRGRAGAYAYVSSRSVYAYPAPAGLDEDGPLVEGSPDAEAIAYAQDKRGGELAALDAFGDRALLVRAGLIIGPYENVGRLPWWLNRIARGGPFLAPGHADLPLQYVDVRDLARWTLDAAAAGLGGAYNLVSPPGHATMGSLLAACAAATGASAEPRWTDAAAIEAAGIEPWTELPIWLPEGELHDFMFGGDVGKALAAGLVCRPVAETVADTWAWLQSIGGVPPHRPDRPQKGVSAEREAALLGL</sequence>
<dbReference type="Pfam" id="PF01370">
    <property type="entry name" value="Epimerase"/>
    <property type="match status" value="1"/>
</dbReference>
<gene>
    <name evidence="2" type="ORF">Sxan_34840</name>
</gene>
<dbReference type="Proteomes" id="UP000600026">
    <property type="component" value="Unassembled WGS sequence"/>
</dbReference>
<protein>
    <submittedName>
        <fullName evidence="2">Reductase</fullName>
    </submittedName>
</protein>
<dbReference type="PANTHER" id="PTHR43245:SF13">
    <property type="entry name" value="UDP-D-APIOSE_UDP-D-XYLOSE SYNTHASE 2"/>
    <property type="match status" value="1"/>
</dbReference>